<sequence>MGPQPWPTPASCWLLQCLRLPFDSKHEGPALWSFCGTFRGSVLLGLWGVTGVIPPPNHVCSSAVTPEMLPPLCWASPPSPPPGAGVPCGYPYGSLGYGALHITHCRLRLGETDAGREGNSMRLIPNKAHCAELPLGVVQQGK</sequence>
<dbReference type="AlphaFoldDB" id="A0A4D9EAQ6"/>
<protein>
    <submittedName>
        <fullName evidence="1">LanC-like protein 2</fullName>
    </submittedName>
</protein>
<reference evidence="1 2" key="2">
    <citation type="submission" date="2019-04" db="EMBL/GenBank/DDBJ databases">
        <title>The genome sequence of big-headed turtle.</title>
        <authorList>
            <person name="Gong S."/>
        </authorList>
    </citation>
    <scope>NUCLEOTIDE SEQUENCE [LARGE SCALE GENOMIC DNA]</scope>
    <source>
        <strain evidence="1">DO16091913</strain>
        <tissue evidence="1">Muscle</tissue>
    </source>
</reference>
<organism evidence="1 2">
    <name type="scientific">Platysternon megacephalum</name>
    <name type="common">big-headed turtle</name>
    <dbReference type="NCBI Taxonomy" id="55544"/>
    <lineage>
        <taxon>Eukaryota</taxon>
        <taxon>Metazoa</taxon>
        <taxon>Chordata</taxon>
        <taxon>Craniata</taxon>
        <taxon>Vertebrata</taxon>
        <taxon>Euteleostomi</taxon>
        <taxon>Archelosauria</taxon>
        <taxon>Testudinata</taxon>
        <taxon>Testudines</taxon>
        <taxon>Cryptodira</taxon>
        <taxon>Durocryptodira</taxon>
        <taxon>Testudinoidea</taxon>
        <taxon>Platysternidae</taxon>
        <taxon>Platysternon</taxon>
    </lineage>
</organism>
<accession>A0A4D9EAQ6</accession>
<dbReference type="Proteomes" id="UP000297703">
    <property type="component" value="Unassembled WGS sequence"/>
</dbReference>
<gene>
    <name evidence="1" type="ORF">DR999_PMT13128</name>
</gene>
<proteinExistence type="predicted"/>
<evidence type="ECO:0000313" key="1">
    <source>
        <dbReference type="EMBL" id="TFK04403.1"/>
    </source>
</evidence>
<keyword evidence="2" id="KW-1185">Reference proteome</keyword>
<reference evidence="1 2" key="1">
    <citation type="submission" date="2019-04" db="EMBL/GenBank/DDBJ databases">
        <title>Draft genome of the big-headed turtle Platysternon megacephalum.</title>
        <authorList>
            <person name="Gong S."/>
        </authorList>
    </citation>
    <scope>NUCLEOTIDE SEQUENCE [LARGE SCALE GENOMIC DNA]</scope>
    <source>
        <strain evidence="1">DO16091913</strain>
        <tissue evidence="1">Muscle</tissue>
    </source>
</reference>
<name>A0A4D9EAQ6_9SAUR</name>
<dbReference type="EMBL" id="QXTE01000139">
    <property type="protein sequence ID" value="TFK04403.1"/>
    <property type="molecule type" value="Genomic_DNA"/>
</dbReference>
<evidence type="ECO:0000313" key="2">
    <source>
        <dbReference type="Proteomes" id="UP000297703"/>
    </source>
</evidence>
<comment type="caution">
    <text evidence="1">The sequence shown here is derived from an EMBL/GenBank/DDBJ whole genome shotgun (WGS) entry which is preliminary data.</text>
</comment>